<keyword evidence="2" id="KW-1185">Reference proteome</keyword>
<sequence length="73" mass="8704">MKIQFSLWTINMKKGINLFAKKKKKLMIINSHFYKIQASSLVSQNSFKGRKNGWSVTIKRTYNLERWHLNNCI</sequence>
<evidence type="ECO:0000313" key="1">
    <source>
        <dbReference type="EMBL" id="PPS97407.1"/>
    </source>
</evidence>
<evidence type="ECO:0000313" key="2">
    <source>
        <dbReference type="Proteomes" id="UP001429100"/>
    </source>
</evidence>
<dbReference type="Proteomes" id="UP001429100">
    <property type="component" value="Unassembled WGS sequence"/>
</dbReference>
<name>A0ABX5BH20_CRYHO</name>
<comment type="caution">
    <text evidence="1">The sequence shown here is derived from an EMBL/GenBank/DDBJ whole genome shotgun (WGS) entry which is preliminary data.</text>
</comment>
<proteinExistence type="predicted"/>
<accession>A0ABX5BH20</accession>
<reference evidence="1 2" key="2">
    <citation type="submission" date="2017-10" db="EMBL/GenBank/DDBJ databases">
        <title>Consistent, comparative and evidence-based genome annotation and re-annotation for the closely-related species, Cryptosporidium parvum, C. hominis and C. tyzzeri.</title>
        <authorList>
            <person name="Baptista R.P."/>
            <person name="Li Y."/>
            <person name="Sateriale A."/>
            <person name="Striepen B."/>
            <person name="Kissinger J.C."/>
        </authorList>
    </citation>
    <scope>NUCLEOTIDE SEQUENCE [LARGE SCALE GENOMIC DNA]</scope>
    <source>
        <strain evidence="1">30976</strain>
    </source>
</reference>
<reference evidence="1 2" key="1">
    <citation type="submission" date="2014-11" db="EMBL/GenBank/DDBJ databases">
        <title>Comparative genomic analysis of Cryptosporidium hominis reveals occurrence of genetic recombination in virulent subtypes.</title>
        <authorList>
            <person name="Guo Y."/>
            <person name="Tang K."/>
            <person name="Frace M."/>
            <person name="Li N."/>
            <person name="Roellig D.M."/>
            <person name="Sammons S."/>
            <person name="Knipe K."/>
            <person name="Rowe L."/>
            <person name="Feng Y."/>
            <person name="Xiao L."/>
        </authorList>
    </citation>
    <scope>NUCLEOTIDE SEQUENCE [LARGE SCALE GENOMIC DNA]</scope>
    <source>
        <strain evidence="1">30976</strain>
    </source>
</reference>
<organism evidence="1 2">
    <name type="scientific">Cryptosporidium hominis</name>
    <dbReference type="NCBI Taxonomy" id="237895"/>
    <lineage>
        <taxon>Eukaryota</taxon>
        <taxon>Sar</taxon>
        <taxon>Alveolata</taxon>
        <taxon>Apicomplexa</taxon>
        <taxon>Conoidasida</taxon>
        <taxon>Coccidia</taxon>
        <taxon>Eucoccidiorida</taxon>
        <taxon>Eimeriorina</taxon>
        <taxon>Cryptosporidiidae</taxon>
        <taxon>Cryptosporidium</taxon>
    </lineage>
</organism>
<protein>
    <submittedName>
        <fullName evidence="1">Uncharacterized protein</fullName>
    </submittedName>
</protein>
<gene>
    <name evidence="1" type="ORF">GY17_00000435</name>
</gene>
<dbReference type="EMBL" id="JTAI01000007">
    <property type="protein sequence ID" value="PPS97407.1"/>
    <property type="molecule type" value="Genomic_DNA"/>
</dbReference>